<dbReference type="EMBL" id="WFKJ01000010">
    <property type="protein sequence ID" value="KAB7891927.1"/>
    <property type="molecule type" value="Genomic_DNA"/>
</dbReference>
<dbReference type="Proteomes" id="UP000472839">
    <property type="component" value="Unassembled WGS sequence"/>
</dbReference>
<feature type="domain" description="PD-(D/E)XK endonuclease-like" evidence="1">
    <location>
        <begin position="89"/>
        <end position="221"/>
    </location>
</feature>
<dbReference type="Pfam" id="PF12705">
    <property type="entry name" value="PDDEXK_1"/>
    <property type="match status" value="1"/>
</dbReference>
<evidence type="ECO:0000313" key="4">
    <source>
        <dbReference type="Proteomes" id="UP000461010"/>
    </source>
</evidence>
<organism evidence="2 5">
    <name type="scientific">Poseidonibacter ostreae</name>
    <dbReference type="NCBI Taxonomy" id="2654171"/>
    <lineage>
        <taxon>Bacteria</taxon>
        <taxon>Pseudomonadati</taxon>
        <taxon>Campylobacterota</taxon>
        <taxon>Epsilonproteobacteria</taxon>
        <taxon>Campylobacterales</taxon>
        <taxon>Arcobacteraceae</taxon>
        <taxon>Poseidonibacter</taxon>
    </lineage>
</organism>
<evidence type="ECO:0000259" key="1">
    <source>
        <dbReference type="Pfam" id="PF12705"/>
    </source>
</evidence>
<dbReference type="AlphaFoldDB" id="A0A6L4WVK6"/>
<name>A0A6L4WVK6_9BACT</name>
<dbReference type="InterPro" id="IPR011604">
    <property type="entry name" value="PDDEXK-like_dom_sf"/>
</dbReference>
<reference evidence="4 5" key="1">
    <citation type="submission" date="2019-10" db="EMBL/GenBank/DDBJ databases">
        <title>Poseidonibacter ostreae sp. nov., isolated from the gut of the Ostrea denselamellosa.</title>
        <authorList>
            <person name="Choi A."/>
        </authorList>
    </citation>
    <scope>NUCLEOTIDE SEQUENCE [LARGE SCALE GENOMIC DNA]</scope>
    <source>
        <strain evidence="2 5">SJOD-M-33</strain>
        <strain evidence="3 4">SJOD-M-5</strain>
    </source>
</reference>
<evidence type="ECO:0000313" key="3">
    <source>
        <dbReference type="EMBL" id="KAB7891927.1"/>
    </source>
</evidence>
<sequence>MSLNENSQKTEFDLYIEDKLPKIIAEETKESLGDRTKYIGASDIGSCLRKAYLSKKHIVEYDIPQYIVFQRGHIAEGIVEKMLQGMNYLTQVEANGKALNGFDIKAHIDFTITSKKEIVVIEAKSTSIPVDEPYESWILQIQLQMGLLQKKHPNKTIRGYVIAIDVNTGWNKTFKVSQNQTLYDIAFNKANLLANALQTNQEPLAEQQLFCSKCPFKKDCPALVSKSNTVLPMEVSKYIKKLGLLKQYEKEAWIIKKSLKDFMKTTNNNIAKFNDTTIQLVSKNNNYDMDVSRFKIEEPELYSKYRKKNDVYSYVKVI</sequence>
<dbReference type="InterPro" id="IPR038726">
    <property type="entry name" value="PDDEXK_AddAB-type"/>
</dbReference>
<dbReference type="Proteomes" id="UP000461010">
    <property type="component" value="Unassembled WGS sequence"/>
</dbReference>
<dbReference type="EMBL" id="WFKK01000018">
    <property type="protein sequence ID" value="KAB7888994.1"/>
    <property type="molecule type" value="Genomic_DNA"/>
</dbReference>
<keyword evidence="4" id="KW-1185">Reference proteome</keyword>
<dbReference type="RefSeq" id="WP_152188928.1">
    <property type="nucleotide sequence ID" value="NZ_WFKI01000028.1"/>
</dbReference>
<evidence type="ECO:0000313" key="5">
    <source>
        <dbReference type="Proteomes" id="UP000472839"/>
    </source>
</evidence>
<evidence type="ECO:0000313" key="2">
    <source>
        <dbReference type="EMBL" id="KAB7888994.1"/>
    </source>
</evidence>
<gene>
    <name evidence="3" type="ORF">GBG18_04885</name>
    <name evidence="2" type="ORF">GBG19_07335</name>
</gene>
<comment type="caution">
    <text evidence="2">The sequence shown here is derived from an EMBL/GenBank/DDBJ whole genome shotgun (WGS) entry which is preliminary data.</text>
</comment>
<proteinExistence type="predicted"/>
<protein>
    <submittedName>
        <fullName evidence="2">Dna2/Cas4 domain-containing protein</fullName>
    </submittedName>
</protein>
<dbReference type="Gene3D" id="3.90.320.10">
    <property type="match status" value="1"/>
</dbReference>
<accession>A0A6L4WVK6</accession>